<protein>
    <submittedName>
        <fullName evidence="1">Uncharacterized protein</fullName>
    </submittedName>
</protein>
<keyword evidence="2" id="KW-1185">Reference proteome</keyword>
<reference evidence="1 2" key="1">
    <citation type="submission" date="2024-11" db="EMBL/GenBank/DDBJ databases">
        <title>A near-complete genome assembly of Cinchona calisaya.</title>
        <authorList>
            <person name="Lian D.C."/>
            <person name="Zhao X.W."/>
            <person name="Wei L."/>
        </authorList>
    </citation>
    <scope>NUCLEOTIDE SEQUENCE [LARGE SCALE GENOMIC DNA]</scope>
    <source>
        <tissue evidence="1">Nenye</tissue>
    </source>
</reference>
<comment type="caution">
    <text evidence="1">The sequence shown here is derived from an EMBL/GenBank/DDBJ whole genome shotgun (WGS) entry which is preliminary data.</text>
</comment>
<evidence type="ECO:0000313" key="2">
    <source>
        <dbReference type="Proteomes" id="UP001630127"/>
    </source>
</evidence>
<evidence type="ECO:0000313" key="1">
    <source>
        <dbReference type="EMBL" id="KAL3506620.1"/>
    </source>
</evidence>
<proteinExistence type="predicted"/>
<accession>A0ABD2YL34</accession>
<gene>
    <name evidence="1" type="ORF">ACH5RR_032002</name>
</gene>
<organism evidence="1 2">
    <name type="scientific">Cinchona calisaya</name>
    <dbReference type="NCBI Taxonomy" id="153742"/>
    <lineage>
        <taxon>Eukaryota</taxon>
        <taxon>Viridiplantae</taxon>
        <taxon>Streptophyta</taxon>
        <taxon>Embryophyta</taxon>
        <taxon>Tracheophyta</taxon>
        <taxon>Spermatophyta</taxon>
        <taxon>Magnoliopsida</taxon>
        <taxon>eudicotyledons</taxon>
        <taxon>Gunneridae</taxon>
        <taxon>Pentapetalae</taxon>
        <taxon>asterids</taxon>
        <taxon>lamiids</taxon>
        <taxon>Gentianales</taxon>
        <taxon>Rubiaceae</taxon>
        <taxon>Cinchonoideae</taxon>
        <taxon>Cinchoneae</taxon>
        <taxon>Cinchona</taxon>
    </lineage>
</organism>
<dbReference type="EMBL" id="JBJUIK010000013">
    <property type="protein sequence ID" value="KAL3506620.1"/>
    <property type="molecule type" value="Genomic_DNA"/>
</dbReference>
<name>A0ABD2YL34_9GENT</name>
<dbReference type="Proteomes" id="UP001630127">
    <property type="component" value="Unassembled WGS sequence"/>
</dbReference>
<dbReference type="AlphaFoldDB" id="A0ABD2YL34"/>
<sequence>MRVEPYYLNRFARHFGFDQGVPDNDLEFFVIQRNSCHNSHLAIAQMRFFYRNFSTVILMTDFIPSMDRMGDRIWWYCRWWNRSSNSYLGFPINKIFWIFSQKVTSSNKLVFVIKKIKEIHAMSFKGAVNLVYCGNITDPESPKSIDASKGINLSNATFFKDGKQVKVKAKRFSSSGSYKKIFMRIRRYKDVSLIVHLQMSIPPLSQTL</sequence>